<dbReference type="HOGENOM" id="CLU_125623_0_0_7"/>
<accession>W4LG21</accession>
<feature type="domain" description="DUF7041" evidence="1">
    <location>
        <begin position="1"/>
        <end position="53"/>
    </location>
</feature>
<keyword evidence="3" id="KW-1185">Reference proteome</keyword>
<name>W4LG21_9BACT</name>
<dbReference type="Pfam" id="PF23055">
    <property type="entry name" value="DUF7041"/>
    <property type="match status" value="1"/>
</dbReference>
<dbReference type="PANTHER" id="PTHR33327">
    <property type="entry name" value="ENDONUCLEASE"/>
    <property type="match status" value="1"/>
</dbReference>
<comment type="caution">
    <text evidence="2">The sequence shown here is derived from an EMBL/GenBank/DDBJ whole genome shotgun (WGS) entry which is preliminary data.</text>
</comment>
<dbReference type="PANTHER" id="PTHR33327:SF3">
    <property type="entry name" value="RNA-DIRECTED DNA POLYMERASE"/>
    <property type="match status" value="1"/>
</dbReference>
<sequence length="118" mass="13326">MFDYVVSSLSPDIATEVRDLLLKPPADDPYDTLKAELIKCTAASEQRKLQQLISGEELGDRKPTQLLRRMQQLLGDHTAEANTTFLRALFLQRLPSNVRMVLASTADSMDLDTRRHGR</sequence>
<organism evidence="2 3">
    <name type="scientific">Candidatus Entotheonella gemina</name>
    <dbReference type="NCBI Taxonomy" id="1429439"/>
    <lineage>
        <taxon>Bacteria</taxon>
        <taxon>Pseudomonadati</taxon>
        <taxon>Nitrospinota/Tectimicrobiota group</taxon>
        <taxon>Candidatus Tectimicrobiota</taxon>
        <taxon>Candidatus Entotheonellia</taxon>
        <taxon>Candidatus Entotheonellales</taxon>
        <taxon>Candidatus Entotheonellaceae</taxon>
        <taxon>Candidatus Entotheonella</taxon>
    </lineage>
</organism>
<dbReference type="InterPro" id="IPR055469">
    <property type="entry name" value="DUF7041"/>
</dbReference>
<evidence type="ECO:0000313" key="3">
    <source>
        <dbReference type="Proteomes" id="UP000019140"/>
    </source>
</evidence>
<dbReference type="Proteomes" id="UP000019140">
    <property type="component" value="Unassembled WGS sequence"/>
</dbReference>
<reference evidence="2 3" key="1">
    <citation type="journal article" date="2014" name="Nature">
        <title>An environmental bacterial taxon with a large and distinct metabolic repertoire.</title>
        <authorList>
            <person name="Wilson M.C."/>
            <person name="Mori T."/>
            <person name="Ruckert C."/>
            <person name="Uria A.R."/>
            <person name="Helf M.J."/>
            <person name="Takada K."/>
            <person name="Gernert C."/>
            <person name="Steffens U.A."/>
            <person name="Heycke N."/>
            <person name="Schmitt S."/>
            <person name="Rinke C."/>
            <person name="Helfrich E.J."/>
            <person name="Brachmann A.O."/>
            <person name="Gurgui C."/>
            <person name="Wakimoto T."/>
            <person name="Kracht M."/>
            <person name="Crusemann M."/>
            <person name="Hentschel U."/>
            <person name="Abe I."/>
            <person name="Matsunaga S."/>
            <person name="Kalinowski J."/>
            <person name="Takeyama H."/>
            <person name="Piel J."/>
        </authorList>
    </citation>
    <scope>NUCLEOTIDE SEQUENCE [LARGE SCALE GENOMIC DNA]</scope>
    <source>
        <strain evidence="3">TSY2</strain>
    </source>
</reference>
<evidence type="ECO:0000259" key="1">
    <source>
        <dbReference type="Pfam" id="PF23055"/>
    </source>
</evidence>
<dbReference type="AlphaFoldDB" id="W4LG21"/>
<protein>
    <recommendedName>
        <fullName evidence="1">DUF7041 domain-containing protein</fullName>
    </recommendedName>
</protein>
<evidence type="ECO:0000313" key="2">
    <source>
        <dbReference type="EMBL" id="ETW97053.1"/>
    </source>
</evidence>
<gene>
    <name evidence="2" type="ORF">ETSY2_45280</name>
</gene>
<proteinExistence type="predicted"/>
<dbReference type="EMBL" id="AZHX01002107">
    <property type="protein sequence ID" value="ETW97053.1"/>
    <property type="molecule type" value="Genomic_DNA"/>
</dbReference>